<sequence length="132" mass="15214">MGNDKDNGQNMAQPNLMKNNWRVCSRRATAALKEKNRLTEFEVEMSVDQQRLNRTVLSFLFKAVSGICIEDIGNCEMAQVTWEILELIHTSCRLLHTMRPVKEMLLSQKTADVSVLEHTAKIQSYNRQICQE</sequence>
<evidence type="ECO:0000313" key="1">
    <source>
        <dbReference type="EMBL" id="KAJ8881720.1"/>
    </source>
</evidence>
<proteinExistence type="predicted"/>
<name>A0ABQ9HBT3_9NEOP</name>
<dbReference type="Proteomes" id="UP001159363">
    <property type="component" value="Chromosome 5"/>
</dbReference>
<comment type="caution">
    <text evidence="1">The sequence shown here is derived from an EMBL/GenBank/DDBJ whole genome shotgun (WGS) entry which is preliminary data.</text>
</comment>
<evidence type="ECO:0000313" key="2">
    <source>
        <dbReference type="Proteomes" id="UP001159363"/>
    </source>
</evidence>
<protein>
    <submittedName>
        <fullName evidence="1">Uncharacterized protein</fullName>
    </submittedName>
</protein>
<organism evidence="1 2">
    <name type="scientific">Dryococelus australis</name>
    <dbReference type="NCBI Taxonomy" id="614101"/>
    <lineage>
        <taxon>Eukaryota</taxon>
        <taxon>Metazoa</taxon>
        <taxon>Ecdysozoa</taxon>
        <taxon>Arthropoda</taxon>
        <taxon>Hexapoda</taxon>
        <taxon>Insecta</taxon>
        <taxon>Pterygota</taxon>
        <taxon>Neoptera</taxon>
        <taxon>Polyneoptera</taxon>
        <taxon>Phasmatodea</taxon>
        <taxon>Verophasmatodea</taxon>
        <taxon>Anareolatae</taxon>
        <taxon>Phasmatidae</taxon>
        <taxon>Eurycanthinae</taxon>
        <taxon>Dryococelus</taxon>
    </lineage>
</organism>
<gene>
    <name evidence="1" type="ORF">PR048_018206</name>
</gene>
<dbReference type="EMBL" id="JARBHB010000006">
    <property type="protein sequence ID" value="KAJ8881720.1"/>
    <property type="molecule type" value="Genomic_DNA"/>
</dbReference>
<reference evidence="1 2" key="1">
    <citation type="submission" date="2023-02" db="EMBL/GenBank/DDBJ databases">
        <title>LHISI_Scaffold_Assembly.</title>
        <authorList>
            <person name="Stuart O.P."/>
            <person name="Cleave R."/>
            <person name="Magrath M.J.L."/>
            <person name="Mikheyev A.S."/>
        </authorList>
    </citation>
    <scope>NUCLEOTIDE SEQUENCE [LARGE SCALE GENOMIC DNA]</scope>
    <source>
        <strain evidence="1">Daus_M_001</strain>
        <tissue evidence="1">Leg muscle</tissue>
    </source>
</reference>
<keyword evidence="2" id="KW-1185">Reference proteome</keyword>
<accession>A0ABQ9HBT3</accession>